<dbReference type="Proteomes" id="UP000251035">
    <property type="component" value="Unassembled WGS sequence"/>
</dbReference>
<organism evidence="2 4">
    <name type="scientific">Legionella taurinensis</name>
    <dbReference type="NCBI Taxonomy" id="70611"/>
    <lineage>
        <taxon>Bacteria</taxon>
        <taxon>Pseudomonadati</taxon>
        <taxon>Pseudomonadota</taxon>
        <taxon>Gammaproteobacteria</taxon>
        <taxon>Legionellales</taxon>
        <taxon>Legionellaceae</taxon>
        <taxon>Legionella</taxon>
    </lineage>
</organism>
<dbReference type="Proteomes" id="UP000306421">
    <property type="component" value="Unassembled WGS sequence"/>
</dbReference>
<dbReference type="EMBL" id="QFGG01000005">
    <property type="protein sequence ID" value="TID43161.1"/>
    <property type="molecule type" value="Genomic_DNA"/>
</dbReference>
<keyword evidence="3" id="KW-1185">Reference proteome</keyword>
<comment type="caution">
    <text evidence="2">The sequence shown here is derived from an EMBL/GenBank/DDBJ whole genome shotgun (WGS) entry which is preliminary data.</text>
</comment>
<dbReference type="EMBL" id="QCXM01000004">
    <property type="protein sequence ID" value="PUT48336.1"/>
    <property type="molecule type" value="Genomic_DNA"/>
</dbReference>
<reference evidence="1 3" key="1">
    <citation type="submission" date="2018-04" db="EMBL/GenBank/DDBJ databases">
        <title>Whole genome sequence comparison of clinical and drinking water Legionella pneumophila isolates associated with the Flint Water Crisis.</title>
        <authorList>
            <person name="Garner E."/>
            <person name="Brown C."/>
            <person name="Schwake O."/>
            <person name="Coil D."/>
            <person name="Jospin G."/>
            <person name="Eisen J."/>
            <person name="Edwards M."/>
            <person name="Pruden A."/>
        </authorList>
    </citation>
    <scope>NUCLEOTIDE SEQUENCE [LARGE SCALE GENOMIC DNA]</scope>
    <source>
        <strain evidence="1 3">Genessee03</strain>
    </source>
</reference>
<accession>A0AB38N7S8</accession>
<gene>
    <name evidence="1" type="ORF">DB745_05035</name>
    <name evidence="2" type="ORF">DIZ81_06635</name>
</gene>
<evidence type="ECO:0000313" key="3">
    <source>
        <dbReference type="Proteomes" id="UP000251035"/>
    </source>
</evidence>
<proteinExistence type="predicted"/>
<name>A0AB38N7S8_9GAMM</name>
<evidence type="ECO:0000313" key="2">
    <source>
        <dbReference type="EMBL" id="TID43161.1"/>
    </source>
</evidence>
<dbReference type="AlphaFoldDB" id="A0AB38N7S8"/>
<reference evidence="2 4" key="2">
    <citation type="submission" date="2018-04" db="EMBL/GenBank/DDBJ databases">
        <title>Whole genome sequence comparison of clinical and drinking water Legionella pneumophila isolates.</title>
        <authorList>
            <person name="Garner E."/>
        </authorList>
    </citation>
    <scope>NUCLEOTIDE SEQUENCE [LARGE SCALE GENOMIC DNA]</scope>
    <source>
        <strain evidence="2 4">WH02</strain>
    </source>
</reference>
<sequence length="272" mass="31542">MAFEYFVTENGRLIRLDVRKRMVSVLTQDNLLPWWQPIICTENTDNAFLSETRLLINDADFPELQDVFLDTHFKSYHFTLKNGTHIDFLPVDQVRDAIAGCHLPQDFDNRAELQTLLKDSKTICQMASYVSQQTSTKTLNGQEVDLRQIPLAHQVLKTGKLTPEKHYRLFQQTKIRDVSHLKAFAEREIKRLDHWYVWNGQAKAEAIRSALNFLESFKDNEKEMEFSPVAIARESGLLRALSIHRHGFFSHSEKAQSHQSLSNQCLNIDVQI</sequence>
<protein>
    <submittedName>
        <fullName evidence="2">Uncharacterized protein</fullName>
    </submittedName>
</protein>
<dbReference type="RefSeq" id="WP_108292553.1">
    <property type="nucleotide sequence ID" value="NZ_JAWVLH010000004.1"/>
</dbReference>
<evidence type="ECO:0000313" key="1">
    <source>
        <dbReference type="EMBL" id="PUT48336.1"/>
    </source>
</evidence>
<evidence type="ECO:0000313" key="4">
    <source>
        <dbReference type="Proteomes" id="UP000306421"/>
    </source>
</evidence>